<feature type="binding site" evidence="7">
    <location>
        <position position="95"/>
    </location>
    <ligand>
        <name>Ni(2+)</name>
        <dbReference type="ChEBI" id="CHEBI:49786"/>
    </ligand>
</feature>
<dbReference type="GO" id="GO:0003700">
    <property type="term" value="F:DNA-binding transcription factor activity"/>
    <property type="evidence" value="ECO:0007669"/>
    <property type="project" value="UniProtKB-UniRule"/>
</dbReference>
<keyword evidence="2 7" id="KW-0533">Nickel</keyword>
<feature type="region of interest" description="Disordered" evidence="8">
    <location>
        <begin position="137"/>
        <end position="158"/>
    </location>
</feature>
<dbReference type="InterPro" id="IPR050192">
    <property type="entry name" value="CopG/NikR_regulator"/>
</dbReference>
<dbReference type="InterPro" id="IPR010985">
    <property type="entry name" value="Ribbon_hlx_hlx"/>
</dbReference>
<comment type="cofactor">
    <cofactor evidence="7">
        <name>Ni(2+)</name>
        <dbReference type="ChEBI" id="CHEBI:49786"/>
    </cofactor>
    <text evidence="7">Binds 1 nickel ion per subunit.</text>
</comment>
<evidence type="ECO:0000256" key="2">
    <source>
        <dbReference type="ARBA" id="ARBA00022596"/>
    </source>
</evidence>
<dbReference type="Gene3D" id="1.10.1220.10">
    <property type="entry name" value="Met repressor-like"/>
    <property type="match status" value="1"/>
</dbReference>
<evidence type="ECO:0000256" key="7">
    <source>
        <dbReference type="HAMAP-Rule" id="MF_00476"/>
    </source>
</evidence>
<evidence type="ECO:0000256" key="8">
    <source>
        <dbReference type="SAM" id="MobiDB-lite"/>
    </source>
</evidence>
<evidence type="ECO:0000256" key="5">
    <source>
        <dbReference type="ARBA" id="ARBA00023125"/>
    </source>
</evidence>
<dbReference type="InterPro" id="IPR045865">
    <property type="entry name" value="ACT-like_dom_sf"/>
</dbReference>
<protein>
    <recommendedName>
        <fullName evidence="7">Putative nickel-responsive regulator</fullName>
    </recommendedName>
</protein>
<dbReference type="GO" id="GO:0003677">
    <property type="term" value="F:DNA binding"/>
    <property type="evidence" value="ECO:0007669"/>
    <property type="project" value="UniProtKB-KW"/>
</dbReference>
<dbReference type="Gene3D" id="3.30.70.1150">
    <property type="entry name" value="ACT-like. Chain A, domain 2"/>
    <property type="match status" value="1"/>
</dbReference>
<evidence type="ECO:0000259" key="10">
    <source>
        <dbReference type="Pfam" id="PF08753"/>
    </source>
</evidence>
<dbReference type="Proteomes" id="UP000182983">
    <property type="component" value="Unassembled WGS sequence"/>
</dbReference>
<evidence type="ECO:0000259" key="9">
    <source>
        <dbReference type="Pfam" id="PF01402"/>
    </source>
</evidence>
<dbReference type="Pfam" id="PF08753">
    <property type="entry name" value="NikR_C"/>
    <property type="match status" value="1"/>
</dbReference>
<dbReference type="OrthoDB" id="9806294at2"/>
<keyword evidence="4 7" id="KW-0805">Transcription regulation</keyword>
<dbReference type="InterPro" id="IPR013321">
    <property type="entry name" value="Arc_rbn_hlx_hlx"/>
</dbReference>
<organism evidence="11 12">
    <name type="scientific">Magnetospirillum fulvum</name>
    <name type="common">Rhodospirillum fulvum</name>
    <dbReference type="NCBI Taxonomy" id="1082"/>
    <lineage>
        <taxon>Bacteria</taxon>
        <taxon>Pseudomonadati</taxon>
        <taxon>Pseudomonadota</taxon>
        <taxon>Alphaproteobacteria</taxon>
        <taxon>Rhodospirillales</taxon>
        <taxon>Rhodospirillaceae</taxon>
        <taxon>Magnetospirillum</taxon>
    </lineage>
</organism>
<dbReference type="Pfam" id="PF01402">
    <property type="entry name" value="RHH_1"/>
    <property type="match status" value="1"/>
</dbReference>
<dbReference type="InterPro" id="IPR002145">
    <property type="entry name" value="CopG"/>
</dbReference>
<sequence>MDRFTVSLDEELLTEFDAFLRRKSYSNRSEAVRDILRDRLDADRLERTKAAADAAPFCIASLSYLYDHHTRELARRLTTAQHRHHDLTLSTLHVHLDHETCLEVVILRGPTEAVQDCADGILAETGVRHGKLHLVPVEHDPTDGHHHHHDHDHRHEPT</sequence>
<dbReference type="SUPFAM" id="SSF55021">
    <property type="entry name" value="ACT-like"/>
    <property type="match status" value="1"/>
</dbReference>
<keyword evidence="5 7" id="KW-0238">DNA-binding</keyword>
<evidence type="ECO:0000313" key="12">
    <source>
        <dbReference type="Proteomes" id="UP000182983"/>
    </source>
</evidence>
<dbReference type="InterPro" id="IPR014864">
    <property type="entry name" value="TF_NikR_Ni-bd_C"/>
</dbReference>
<dbReference type="SUPFAM" id="SSF47598">
    <property type="entry name" value="Ribbon-helix-helix"/>
    <property type="match status" value="1"/>
</dbReference>
<dbReference type="RefSeq" id="WP_074767626.1">
    <property type="nucleotide sequence ID" value="NZ_FNWO01000006.1"/>
</dbReference>
<dbReference type="GO" id="GO:0016151">
    <property type="term" value="F:nickel cation binding"/>
    <property type="evidence" value="ECO:0007669"/>
    <property type="project" value="UniProtKB-UniRule"/>
</dbReference>
<comment type="function">
    <text evidence="7">Transcriptional regulator.</text>
</comment>
<dbReference type="PANTHER" id="PTHR34719:SF2">
    <property type="entry name" value="NICKEL-RESPONSIVE REGULATOR"/>
    <property type="match status" value="1"/>
</dbReference>
<keyword evidence="6 7" id="KW-0804">Transcription</keyword>
<dbReference type="AlphaFoldDB" id="A0A1H6HMU1"/>
<name>A0A1H6HMU1_MAGFU</name>
<gene>
    <name evidence="11" type="ORF">SAMN04244559_01745</name>
</gene>
<dbReference type="InterPro" id="IPR027271">
    <property type="entry name" value="Acetolactate_synth/TF_NikR_C"/>
</dbReference>
<evidence type="ECO:0000256" key="3">
    <source>
        <dbReference type="ARBA" id="ARBA00022723"/>
    </source>
</evidence>
<dbReference type="HAMAP" id="MF_00476">
    <property type="entry name" value="NikR"/>
    <property type="match status" value="1"/>
</dbReference>
<dbReference type="InterPro" id="IPR022988">
    <property type="entry name" value="Ni_resp_reg_NikR"/>
</dbReference>
<comment type="similarity">
    <text evidence="1 7">Belongs to the transcriptional regulatory CopG/NikR family.</text>
</comment>
<evidence type="ECO:0000313" key="11">
    <source>
        <dbReference type="EMBL" id="SEH35293.1"/>
    </source>
</evidence>
<evidence type="ECO:0000256" key="6">
    <source>
        <dbReference type="ARBA" id="ARBA00023163"/>
    </source>
</evidence>
<proteinExistence type="inferred from homology"/>
<reference evidence="12" key="1">
    <citation type="submission" date="2016-10" db="EMBL/GenBank/DDBJ databases">
        <authorList>
            <person name="Varghese N."/>
            <person name="Submissions S."/>
        </authorList>
    </citation>
    <scope>NUCLEOTIDE SEQUENCE [LARGE SCALE GENOMIC DNA]</scope>
    <source>
        <strain evidence="12">DSM 13234</strain>
    </source>
</reference>
<keyword evidence="3 7" id="KW-0479">Metal-binding</keyword>
<evidence type="ECO:0000256" key="4">
    <source>
        <dbReference type="ARBA" id="ARBA00023015"/>
    </source>
</evidence>
<dbReference type="GO" id="GO:0010045">
    <property type="term" value="P:response to nickel cation"/>
    <property type="evidence" value="ECO:0007669"/>
    <property type="project" value="InterPro"/>
</dbReference>
<dbReference type="NCBIfam" id="NF002815">
    <property type="entry name" value="PRK02967.1"/>
    <property type="match status" value="1"/>
</dbReference>
<dbReference type="EMBL" id="FNWO01000006">
    <property type="protein sequence ID" value="SEH35293.1"/>
    <property type="molecule type" value="Genomic_DNA"/>
</dbReference>
<keyword evidence="12" id="KW-1185">Reference proteome</keyword>
<feature type="binding site" evidence="7">
    <location>
        <position position="93"/>
    </location>
    <ligand>
        <name>Ni(2+)</name>
        <dbReference type="ChEBI" id="CHEBI:49786"/>
    </ligand>
</feature>
<dbReference type="PANTHER" id="PTHR34719">
    <property type="entry name" value="NICKEL-RESPONSIVE REGULATOR"/>
    <property type="match status" value="1"/>
</dbReference>
<dbReference type="NCBIfam" id="NF003381">
    <property type="entry name" value="PRK04460.1"/>
    <property type="match status" value="1"/>
</dbReference>
<accession>A0A1H6HMU1</accession>
<dbReference type="CDD" id="cd22231">
    <property type="entry name" value="RHH_NikR_HicB-like"/>
    <property type="match status" value="1"/>
</dbReference>
<feature type="domain" description="Ribbon-helix-helix protein CopG" evidence="9">
    <location>
        <begin position="3"/>
        <end position="41"/>
    </location>
</feature>
<evidence type="ECO:0000256" key="1">
    <source>
        <dbReference type="ARBA" id="ARBA00008478"/>
    </source>
</evidence>
<feature type="domain" description="Transcription factor NikR nickel binding C-terminal" evidence="10">
    <location>
        <begin position="59"/>
        <end position="135"/>
    </location>
</feature>
<feature type="binding site" evidence="7">
    <location>
        <position position="82"/>
    </location>
    <ligand>
        <name>Ni(2+)</name>
        <dbReference type="ChEBI" id="CHEBI:49786"/>
    </ligand>
</feature>
<feature type="binding site" evidence="7">
    <location>
        <position position="101"/>
    </location>
    <ligand>
        <name>Ni(2+)</name>
        <dbReference type="ChEBI" id="CHEBI:49786"/>
    </ligand>
</feature>